<dbReference type="UniPathway" id="UPA00143"/>
<dbReference type="Pfam" id="PF00651">
    <property type="entry name" value="BTB"/>
    <property type="match status" value="1"/>
</dbReference>
<dbReference type="AlphaFoldDB" id="A0A5P1FM13"/>
<protein>
    <recommendedName>
        <fullName evidence="6">NPH3 domain-containing protein</fullName>
    </recommendedName>
</protein>
<gene>
    <name evidence="7" type="ORF">A4U43_C02F8810</name>
</gene>
<proteinExistence type="inferred from homology"/>
<dbReference type="SUPFAM" id="SSF54695">
    <property type="entry name" value="POZ domain"/>
    <property type="match status" value="1"/>
</dbReference>
<keyword evidence="8" id="KW-1185">Reference proteome</keyword>
<dbReference type="Gene3D" id="3.30.710.10">
    <property type="entry name" value="Potassium Channel Kv1.1, Chain A"/>
    <property type="match status" value="1"/>
</dbReference>
<dbReference type="InterPro" id="IPR000210">
    <property type="entry name" value="BTB/POZ_dom"/>
</dbReference>
<feature type="coiled-coil region" evidence="4">
    <location>
        <begin position="675"/>
        <end position="702"/>
    </location>
</feature>
<reference evidence="8" key="1">
    <citation type="journal article" date="2017" name="Nat. Commun.">
        <title>The asparagus genome sheds light on the origin and evolution of a young Y chromosome.</title>
        <authorList>
            <person name="Harkess A."/>
            <person name="Zhou J."/>
            <person name="Xu C."/>
            <person name="Bowers J.E."/>
            <person name="Van der Hulst R."/>
            <person name="Ayyampalayam S."/>
            <person name="Mercati F."/>
            <person name="Riccardi P."/>
            <person name="McKain M.R."/>
            <person name="Kakrana A."/>
            <person name="Tang H."/>
            <person name="Ray J."/>
            <person name="Groenendijk J."/>
            <person name="Arikit S."/>
            <person name="Mathioni S.M."/>
            <person name="Nakano M."/>
            <person name="Shan H."/>
            <person name="Telgmann-Rauber A."/>
            <person name="Kanno A."/>
            <person name="Yue Z."/>
            <person name="Chen H."/>
            <person name="Li W."/>
            <person name="Chen Y."/>
            <person name="Xu X."/>
            <person name="Zhang Y."/>
            <person name="Luo S."/>
            <person name="Chen H."/>
            <person name="Gao J."/>
            <person name="Mao Z."/>
            <person name="Pires J.C."/>
            <person name="Luo M."/>
            <person name="Kudrna D."/>
            <person name="Wing R.A."/>
            <person name="Meyers B.C."/>
            <person name="Yi K."/>
            <person name="Kong H."/>
            <person name="Lavrijsen P."/>
            <person name="Sunseri F."/>
            <person name="Falavigna A."/>
            <person name="Ye Y."/>
            <person name="Leebens-Mack J.H."/>
            <person name="Chen G."/>
        </authorList>
    </citation>
    <scope>NUCLEOTIDE SEQUENCE [LARGE SCALE GENOMIC DNA]</scope>
    <source>
        <strain evidence="8">cv. DH0086</strain>
    </source>
</reference>
<evidence type="ECO:0000256" key="2">
    <source>
        <dbReference type="ARBA" id="ARBA00022786"/>
    </source>
</evidence>
<feature type="compositionally biased region" description="Low complexity" evidence="5">
    <location>
        <begin position="1"/>
        <end position="12"/>
    </location>
</feature>
<dbReference type="InterPro" id="IPR043454">
    <property type="entry name" value="NPH3/RPT2-like"/>
</dbReference>
<comment type="similarity">
    <text evidence="3">Belongs to the NPH3 family.</text>
</comment>
<feature type="region of interest" description="Disordered" evidence="5">
    <location>
        <begin position="732"/>
        <end position="756"/>
    </location>
</feature>
<evidence type="ECO:0000256" key="5">
    <source>
        <dbReference type="SAM" id="MobiDB-lite"/>
    </source>
</evidence>
<dbReference type="EMBL" id="CM007382">
    <property type="protein sequence ID" value="ONK77630.1"/>
    <property type="molecule type" value="Genomic_DNA"/>
</dbReference>
<feature type="compositionally biased region" description="Polar residues" evidence="5">
    <location>
        <begin position="736"/>
        <end position="756"/>
    </location>
</feature>
<evidence type="ECO:0000256" key="1">
    <source>
        <dbReference type="ARBA" id="ARBA00004906"/>
    </source>
</evidence>
<dbReference type="PROSITE" id="PS51649">
    <property type="entry name" value="NPH3"/>
    <property type="match status" value="1"/>
</dbReference>
<sequence length="756" mass="83822">MASAEGAAFTGTGEEGGGDNTGNHTAIVTFPRRNRGWAQHEPLKIETLEESNDTNPSNMWQRSTPDERKAMSFLYDNQVGGLQNVDGTGHTSTWGLGLRSKGILHGLGLKAKPQLICHCSSGFLSSASASAIESEEKARGTMACRAAMLLLIPQRRRAQALSIPARRNPWFCRNVLPSDIAIEIEDVFFHLHKFPLLSKCGKIARIVGDSKNEKEDVYHIIGCPGGPDGFYLVAQFCYGITVELTPKNILMVCSAAEYLEMTEEFGEGNLLAMTESFIHKDILRSWKNCILALQSAQHSIFKAETLPIVSKCLNSLSTMVCTDLSLFGWPMMMYGSLQSPGGSILWNGINTGARIRSSVSDWWFEDISGLSVPMFHKLMEIMDKRGVRSENIASALMYYAKKHLPGLDRWQSFSLVPSVDPKDLLEKITVLLPEKKGKSYCRFLLGLLRIASILNACKPCKDSLERKIGMQLELATLDDLLIPSFSDSYNLYDTDCIERIVRYFLSSQASCIPPFSPSSDPELSPSSSPLSTVTKLIDSYLVEIAPDVNLTPEKMRCLLVALPESLRSLDDGLYRALDVYFKAHPWLSHNERENLCSIINCGKLSIDACSHASQNDRLPLRFVLQVLFFEQLQLRTTISNCLNGLEGDSAPTNTANDTVGTIVQRDGWVSLIQQNRYLKVDMERMRSRVRQLERELTNIKHDMGSTGRSHGLTRSKSRTLWCVPLLPGASDASPAIIQSTGPSPRRSSAGSHISRT</sequence>
<dbReference type="Gramene" id="ONK77630">
    <property type="protein sequence ID" value="ONK77630"/>
    <property type="gene ID" value="A4U43_C02F8810"/>
</dbReference>
<feature type="domain" description="NPH3" evidence="6">
    <location>
        <begin position="361"/>
        <end position="633"/>
    </location>
</feature>
<accession>A0A5P1FM13</accession>
<dbReference type="Pfam" id="PF03000">
    <property type="entry name" value="NPH3"/>
    <property type="match status" value="1"/>
</dbReference>
<feature type="region of interest" description="Disordered" evidence="5">
    <location>
        <begin position="1"/>
        <end position="25"/>
    </location>
</feature>
<keyword evidence="2" id="KW-0833">Ubl conjugation pathway</keyword>
<dbReference type="OMA" id="CVERMIH"/>
<evidence type="ECO:0000259" key="6">
    <source>
        <dbReference type="PROSITE" id="PS51649"/>
    </source>
</evidence>
<dbReference type="GO" id="GO:0016567">
    <property type="term" value="P:protein ubiquitination"/>
    <property type="evidence" value="ECO:0007669"/>
    <property type="project" value="UniProtKB-UniPathway"/>
</dbReference>
<dbReference type="PANTHER" id="PTHR32370">
    <property type="entry name" value="OS12G0117600 PROTEIN"/>
    <property type="match status" value="1"/>
</dbReference>
<evidence type="ECO:0000313" key="8">
    <source>
        <dbReference type="Proteomes" id="UP000243459"/>
    </source>
</evidence>
<keyword evidence="4" id="KW-0175">Coiled coil</keyword>
<dbReference type="InterPro" id="IPR027356">
    <property type="entry name" value="NPH3_dom"/>
</dbReference>
<dbReference type="InterPro" id="IPR011333">
    <property type="entry name" value="SKP1/BTB/POZ_sf"/>
</dbReference>
<organism evidence="7 8">
    <name type="scientific">Asparagus officinalis</name>
    <name type="common">Garden asparagus</name>
    <dbReference type="NCBI Taxonomy" id="4686"/>
    <lineage>
        <taxon>Eukaryota</taxon>
        <taxon>Viridiplantae</taxon>
        <taxon>Streptophyta</taxon>
        <taxon>Embryophyta</taxon>
        <taxon>Tracheophyta</taxon>
        <taxon>Spermatophyta</taxon>
        <taxon>Magnoliopsida</taxon>
        <taxon>Liliopsida</taxon>
        <taxon>Asparagales</taxon>
        <taxon>Asparagaceae</taxon>
        <taxon>Asparagoideae</taxon>
        <taxon>Asparagus</taxon>
    </lineage>
</organism>
<evidence type="ECO:0000256" key="4">
    <source>
        <dbReference type="SAM" id="Coils"/>
    </source>
</evidence>
<evidence type="ECO:0000313" key="7">
    <source>
        <dbReference type="EMBL" id="ONK77630.1"/>
    </source>
</evidence>
<name>A0A5P1FM13_ASPOF</name>
<evidence type="ECO:0000256" key="3">
    <source>
        <dbReference type="PROSITE-ProRule" id="PRU00982"/>
    </source>
</evidence>
<comment type="pathway">
    <text evidence="1">Protein modification; protein ubiquitination.</text>
</comment>
<dbReference type="Proteomes" id="UP000243459">
    <property type="component" value="Chromosome 2"/>
</dbReference>